<reference evidence="4 5" key="1">
    <citation type="journal article" date="2015" name="Genome Announc.">
        <title>Complete Genome Sequence of Polypropylene Glycol- and Polyethylene Glycol-Degrading Sphingopyxis macrogoltabida Strain EY-1.</title>
        <authorList>
            <person name="Ohtsubo Y."/>
            <person name="Nagata Y."/>
            <person name="Numata M."/>
            <person name="Tsuchikane K."/>
            <person name="Hosoyama A."/>
            <person name="Yamazoe A."/>
            <person name="Tsuda M."/>
            <person name="Fujita N."/>
            <person name="Kawai F."/>
        </authorList>
    </citation>
    <scope>NUCLEOTIDE SEQUENCE [LARGE SCALE GENOMIC DNA]</scope>
    <source>
        <strain evidence="4 5">EY-1</strain>
    </source>
</reference>
<dbReference type="Pfam" id="PF08530">
    <property type="entry name" value="PepX_C"/>
    <property type="match status" value="1"/>
</dbReference>
<dbReference type="Pfam" id="PF02129">
    <property type="entry name" value="Peptidase_S15"/>
    <property type="match status" value="1"/>
</dbReference>
<dbReference type="SMART" id="SM00939">
    <property type="entry name" value="PepX_C"/>
    <property type="match status" value="1"/>
</dbReference>
<dbReference type="GO" id="GO:0008239">
    <property type="term" value="F:dipeptidyl-peptidase activity"/>
    <property type="evidence" value="ECO:0007669"/>
    <property type="project" value="InterPro"/>
</dbReference>
<dbReference type="NCBIfam" id="TIGR00976">
    <property type="entry name" value="CocE_NonD"/>
    <property type="match status" value="1"/>
</dbReference>
<feature type="domain" description="Xaa-Pro dipeptidyl-peptidase C-terminal" evidence="3">
    <location>
        <begin position="370"/>
        <end position="631"/>
    </location>
</feature>
<dbReference type="SUPFAM" id="SSF49785">
    <property type="entry name" value="Galactose-binding domain-like"/>
    <property type="match status" value="1"/>
</dbReference>
<evidence type="ECO:0000256" key="1">
    <source>
        <dbReference type="ARBA" id="ARBA00022801"/>
    </source>
</evidence>
<accession>A0A0N9V2R3</accession>
<dbReference type="KEGG" id="smag:AN936_16950"/>
<keyword evidence="1" id="KW-0378">Hydrolase</keyword>
<feature type="signal peptide" evidence="2">
    <location>
        <begin position="1"/>
        <end position="21"/>
    </location>
</feature>
<evidence type="ECO:0000256" key="2">
    <source>
        <dbReference type="SAM" id="SignalP"/>
    </source>
</evidence>
<dbReference type="InterPro" id="IPR005674">
    <property type="entry name" value="CocE/Ser_esterase"/>
</dbReference>
<organism evidence="4 5">
    <name type="scientific">Sphingopyxis macrogoltabida</name>
    <name type="common">Sphingomonas macrogoltabidus</name>
    <dbReference type="NCBI Taxonomy" id="33050"/>
    <lineage>
        <taxon>Bacteria</taxon>
        <taxon>Pseudomonadati</taxon>
        <taxon>Pseudomonadota</taxon>
        <taxon>Alphaproteobacteria</taxon>
        <taxon>Sphingomonadales</taxon>
        <taxon>Sphingomonadaceae</taxon>
        <taxon>Sphingopyxis</taxon>
    </lineage>
</organism>
<keyword evidence="2" id="KW-0732">Signal</keyword>
<dbReference type="Gene3D" id="2.60.120.260">
    <property type="entry name" value="Galactose-binding domain-like"/>
    <property type="match status" value="1"/>
</dbReference>
<proteinExistence type="predicted"/>
<dbReference type="InterPro" id="IPR013736">
    <property type="entry name" value="Xaa-Pro_dipept_C"/>
</dbReference>
<sequence length="647" mass="72728">MVGRATALVALAMLAQFPVTAQSVRSIVVPGGDMATLAPPTVPADYIRREAMIPMRDGVKLYTVMMIPRGVANAPIVLTRTPYDATARAMRSQSRKLINASQRSEEQFVRARYIRVWQDVRGKYKSEGEYVMMRPPVGPLNDTGVDNATDAFDTIAWLADKANLPESNGRIGMIGSSYEGHTVAMALLRPHPALKVAAAESPMIDQWRDDWFHNGAFHNIYLDYFAMQTGAKGALPRPPHHGYDDYDNFLRAGSTHDWAVKHGLDQMPVYKRLEEHPAYDELWQGQALDRLLAANPSDVPTIWEAGLWDQEEIHGAVLAWEALKAAGKVGNHHLVLGPWRHSQVNREGRRTGAFAWNGDTVRQYWDEMVMPLFRERLEDGPKANLPSAILYNTAEDRWERFARWPLACERDCPAPLTPLNLAGEGGLSFAQGARGEDSYVSDPAKPVPFMPRPYDMDEFAEPWTTWRLSDQRHVDKRPDVMTYETEPLTAPVRVSGVPIAELFARTTGTDGDFVVKLIDVLPPENANDPPMGGYQLPISIEILRGRYRDDPSRPSAIPANIVQRYRFRMPVVNHVFRPGHRIMVQIQSSLFPLYDRNPQTFVPNIFRATKQDYRAATITLERGGSEGSRVWLPVLPLDAPPRAGKRQ</sequence>
<dbReference type="SUPFAM" id="SSF53474">
    <property type="entry name" value="alpha/beta-Hydrolases"/>
    <property type="match status" value="1"/>
</dbReference>
<dbReference type="RefSeq" id="WP_054589110.1">
    <property type="nucleotide sequence ID" value="NZ_CP012700.1"/>
</dbReference>
<feature type="chain" id="PRO_5006039246" evidence="2">
    <location>
        <begin position="22"/>
        <end position="647"/>
    </location>
</feature>
<dbReference type="EMBL" id="CP012700">
    <property type="protein sequence ID" value="ALH81981.1"/>
    <property type="molecule type" value="Genomic_DNA"/>
</dbReference>
<dbReference type="InterPro" id="IPR000383">
    <property type="entry name" value="Xaa-Pro-like_dom"/>
</dbReference>
<dbReference type="OrthoDB" id="9806163at2"/>
<name>A0A0N9V2R3_SPHMC</name>
<dbReference type="InterPro" id="IPR029058">
    <property type="entry name" value="AB_hydrolase_fold"/>
</dbReference>
<dbReference type="Proteomes" id="UP000058074">
    <property type="component" value="Chromosome"/>
</dbReference>
<dbReference type="InterPro" id="IPR008979">
    <property type="entry name" value="Galactose-bd-like_sf"/>
</dbReference>
<dbReference type="PATRIC" id="fig|33050.5.peg.3514"/>
<dbReference type="AlphaFoldDB" id="A0A0N9V2R3"/>
<evidence type="ECO:0000313" key="5">
    <source>
        <dbReference type="Proteomes" id="UP000058074"/>
    </source>
</evidence>
<protein>
    <submittedName>
        <fullName evidence="4">Glutaryl-7-ACA acylase</fullName>
    </submittedName>
</protein>
<evidence type="ECO:0000259" key="3">
    <source>
        <dbReference type="SMART" id="SM00939"/>
    </source>
</evidence>
<evidence type="ECO:0000313" key="4">
    <source>
        <dbReference type="EMBL" id="ALH81981.1"/>
    </source>
</evidence>
<dbReference type="Gene3D" id="1.10.3020.10">
    <property type="entry name" value="alpha-amino acid ester hydrolase ( Helical cap domain)"/>
    <property type="match status" value="1"/>
</dbReference>
<dbReference type="Gene3D" id="3.40.50.1820">
    <property type="entry name" value="alpha/beta hydrolase"/>
    <property type="match status" value="1"/>
</dbReference>
<gene>
    <name evidence="4" type="ORF">AN936_16950</name>
</gene>